<evidence type="ECO:0000313" key="2">
    <source>
        <dbReference type="Proteomes" id="UP001310022"/>
    </source>
</evidence>
<dbReference type="EMBL" id="BQKE01000014">
    <property type="protein sequence ID" value="GJM65102.1"/>
    <property type="molecule type" value="Genomic_DNA"/>
</dbReference>
<gene>
    <name evidence="1" type="ORF">PEDI_56540</name>
</gene>
<name>A0AAN4W678_9BACT</name>
<dbReference type="Proteomes" id="UP001310022">
    <property type="component" value="Unassembled WGS sequence"/>
</dbReference>
<organism evidence="1 2">
    <name type="scientific">Persicobacter diffluens</name>
    <dbReference type="NCBI Taxonomy" id="981"/>
    <lineage>
        <taxon>Bacteria</taxon>
        <taxon>Pseudomonadati</taxon>
        <taxon>Bacteroidota</taxon>
        <taxon>Cytophagia</taxon>
        <taxon>Cytophagales</taxon>
        <taxon>Persicobacteraceae</taxon>
        <taxon>Persicobacter</taxon>
    </lineage>
</organism>
<proteinExistence type="predicted"/>
<accession>A0AAN4W678</accession>
<protein>
    <submittedName>
        <fullName evidence="1">Uncharacterized protein</fullName>
    </submittedName>
</protein>
<comment type="caution">
    <text evidence="1">The sequence shown here is derived from an EMBL/GenBank/DDBJ whole genome shotgun (WGS) entry which is preliminary data.</text>
</comment>
<sequence>MAGAQKIPFSKWSQHHTPLLAHKQEILDSDYFKNARRMSDLLEYLVQKNLNQPEEELSPYEIAKDVFQRGDDFDPSLDPILRVQMSRLRLSLDRYYQQVGIPEYSFNFPKGSYQMEIRRLAENTADSGTSIAPLREICLWIQLEEQPKAEKLQMALSMSQSFQNFSLFTPCGLHPFEPAYKENIDLILDFHWLNGQWHFCFKDPQQQKILSNHIYPQASPEYSLAFQKIIKADFFSIWGKVTRALLIKGQHWISDFFELIWQEKMLIQEESIQNIQAHFKENRFQAKWPLNLKLVFWNWHLVLAESMMEDRLEFYQHQLPLMQHLMLMHPDNPRLQLINLLYQNKCQQEISIPEIPLEQLPLDMLESLAGLYIKNKDWKSYWNLLNTITDQDDGNTYIFITGAIHLLIDPDWNETIRSLPPLIQQDFYLHHLWAICTAEKGQILKSHYHKVTAYHPENDLDPRPILAQYFHPEDAEKISKLFNQKIQEME</sequence>
<keyword evidence="2" id="KW-1185">Reference proteome</keyword>
<dbReference type="AlphaFoldDB" id="A0AAN4W678"/>
<evidence type="ECO:0000313" key="1">
    <source>
        <dbReference type="EMBL" id="GJM65102.1"/>
    </source>
</evidence>
<reference evidence="1 2" key="1">
    <citation type="submission" date="2021-12" db="EMBL/GenBank/DDBJ databases">
        <title>Genome sequencing of bacteria with rrn-lacking chromosome and rrn-plasmid.</title>
        <authorList>
            <person name="Anda M."/>
            <person name="Iwasaki W."/>
        </authorList>
    </citation>
    <scope>NUCLEOTIDE SEQUENCE [LARGE SCALE GENOMIC DNA]</scope>
    <source>
        <strain evidence="1 2">NBRC 15940</strain>
    </source>
</reference>